<dbReference type="AlphaFoldDB" id="A0A6G4QSE7"/>
<evidence type="ECO:0000256" key="1">
    <source>
        <dbReference type="SAM" id="SignalP"/>
    </source>
</evidence>
<keyword evidence="1" id="KW-0732">Signal</keyword>
<sequence>MRNQARVLSAGLASAALAGALLVSASAQAQCAMWCPNGAETGDALITEFSTVQRAQAGCKGDEVVWAQNKRVYHKAGWKKFGKTPGGSYICKASAGKVKLKPANLFQRFL</sequence>
<comment type="caution">
    <text evidence="2">The sequence shown here is derived from an EMBL/GenBank/DDBJ whole genome shotgun (WGS) entry which is preliminary data.</text>
</comment>
<dbReference type="RefSeq" id="WP_165255916.1">
    <property type="nucleotide sequence ID" value="NZ_JAAKGT010000001.1"/>
</dbReference>
<organism evidence="2">
    <name type="scientific">Caulobacter sp. 602-2</name>
    <dbReference type="NCBI Taxonomy" id="2710887"/>
    <lineage>
        <taxon>Bacteria</taxon>
        <taxon>Pseudomonadati</taxon>
        <taxon>Pseudomonadota</taxon>
        <taxon>Alphaproteobacteria</taxon>
        <taxon>Caulobacterales</taxon>
        <taxon>Caulobacteraceae</taxon>
        <taxon>Caulobacter</taxon>
    </lineage>
</organism>
<accession>A0A6G4QSE7</accession>
<dbReference type="EMBL" id="JAAKGT010000001">
    <property type="protein sequence ID" value="NGM48576.1"/>
    <property type="molecule type" value="Genomic_DNA"/>
</dbReference>
<feature type="chain" id="PRO_5026023759" evidence="1">
    <location>
        <begin position="30"/>
        <end position="110"/>
    </location>
</feature>
<feature type="signal peptide" evidence="1">
    <location>
        <begin position="1"/>
        <end position="29"/>
    </location>
</feature>
<gene>
    <name evidence="2" type="ORF">G5B46_03030</name>
</gene>
<evidence type="ECO:0000313" key="2">
    <source>
        <dbReference type="EMBL" id="NGM48576.1"/>
    </source>
</evidence>
<name>A0A6G4QSE7_9CAUL</name>
<protein>
    <submittedName>
        <fullName evidence="2">Uncharacterized protein</fullName>
    </submittedName>
</protein>
<proteinExistence type="predicted"/>
<reference evidence="2" key="1">
    <citation type="submission" date="2020-02" db="EMBL/GenBank/DDBJ databases">
        <authorList>
            <person name="Gao J."/>
            <person name="Sun J."/>
        </authorList>
    </citation>
    <scope>NUCLEOTIDE SEQUENCE</scope>
    <source>
        <strain evidence="2">602-2</strain>
    </source>
</reference>